<accession>A0AAN7AYJ0</accession>
<evidence type="ECO:0000256" key="1">
    <source>
        <dbReference type="SAM" id="SignalP"/>
    </source>
</evidence>
<evidence type="ECO:0000313" key="3">
    <source>
        <dbReference type="Proteomes" id="UP001303160"/>
    </source>
</evidence>
<feature type="chain" id="PRO_5042977910" evidence="1">
    <location>
        <begin position="17"/>
        <end position="151"/>
    </location>
</feature>
<dbReference type="PANTHER" id="PTHR40640:SF1">
    <property type="entry name" value="ANCHORED GLYCOPROTEIN, PUTATIVE (AFU_ORTHOLOGUE AFUA_8G04860)-RELATED"/>
    <property type="match status" value="1"/>
</dbReference>
<evidence type="ECO:0000313" key="2">
    <source>
        <dbReference type="EMBL" id="KAK4203212.1"/>
    </source>
</evidence>
<reference evidence="2" key="1">
    <citation type="journal article" date="2023" name="Mol. Phylogenet. Evol.">
        <title>Genome-scale phylogeny and comparative genomics of the fungal order Sordariales.</title>
        <authorList>
            <person name="Hensen N."/>
            <person name="Bonometti L."/>
            <person name="Westerberg I."/>
            <person name="Brannstrom I.O."/>
            <person name="Guillou S."/>
            <person name="Cros-Aarteil S."/>
            <person name="Calhoun S."/>
            <person name="Haridas S."/>
            <person name="Kuo A."/>
            <person name="Mondo S."/>
            <person name="Pangilinan J."/>
            <person name="Riley R."/>
            <person name="LaButti K."/>
            <person name="Andreopoulos B."/>
            <person name="Lipzen A."/>
            <person name="Chen C."/>
            <person name="Yan M."/>
            <person name="Daum C."/>
            <person name="Ng V."/>
            <person name="Clum A."/>
            <person name="Steindorff A."/>
            <person name="Ohm R.A."/>
            <person name="Martin F."/>
            <person name="Silar P."/>
            <person name="Natvig D.O."/>
            <person name="Lalanne C."/>
            <person name="Gautier V."/>
            <person name="Ament-Velasquez S.L."/>
            <person name="Kruys A."/>
            <person name="Hutchinson M.I."/>
            <person name="Powell A.J."/>
            <person name="Barry K."/>
            <person name="Miller A.N."/>
            <person name="Grigoriev I.V."/>
            <person name="Debuchy R."/>
            <person name="Gladieux P."/>
            <person name="Hiltunen Thoren M."/>
            <person name="Johannesson H."/>
        </authorList>
    </citation>
    <scope>NUCLEOTIDE SEQUENCE</scope>
    <source>
        <strain evidence="2">CBS 315.58</strain>
    </source>
</reference>
<protein>
    <submittedName>
        <fullName evidence="2">Uncharacterized protein</fullName>
    </submittedName>
</protein>
<dbReference type="AlphaFoldDB" id="A0AAN7AYJ0"/>
<keyword evidence="1" id="KW-0732">Signal</keyword>
<reference evidence="2" key="2">
    <citation type="submission" date="2023-05" db="EMBL/GenBank/DDBJ databases">
        <authorList>
            <consortium name="Lawrence Berkeley National Laboratory"/>
            <person name="Steindorff A."/>
            <person name="Hensen N."/>
            <person name="Bonometti L."/>
            <person name="Westerberg I."/>
            <person name="Brannstrom I.O."/>
            <person name="Guillou S."/>
            <person name="Cros-Aarteil S."/>
            <person name="Calhoun S."/>
            <person name="Haridas S."/>
            <person name="Kuo A."/>
            <person name="Mondo S."/>
            <person name="Pangilinan J."/>
            <person name="Riley R."/>
            <person name="Labutti K."/>
            <person name="Andreopoulos B."/>
            <person name="Lipzen A."/>
            <person name="Chen C."/>
            <person name="Yanf M."/>
            <person name="Daum C."/>
            <person name="Ng V."/>
            <person name="Clum A."/>
            <person name="Ohm R."/>
            <person name="Martin F."/>
            <person name="Silar P."/>
            <person name="Natvig D."/>
            <person name="Lalanne C."/>
            <person name="Gautier V."/>
            <person name="Ament-Velasquez S.L."/>
            <person name="Kruys A."/>
            <person name="Hutchinson M.I."/>
            <person name="Powell A.J."/>
            <person name="Barry K."/>
            <person name="Miller A.N."/>
            <person name="Grigoriev I.V."/>
            <person name="Debuchy R."/>
            <person name="Gladieux P."/>
            <person name="Thoren M.H."/>
            <person name="Johannesson H."/>
        </authorList>
    </citation>
    <scope>NUCLEOTIDE SEQUENCE</scope>
    <source>
        <strain evidence="2">CBS 315.58</strain>
    </source>
</reference>
<keyword evidence="3" id="KW-1185">Reference proteome</keyword>
<dbReference type="PANTHER" id="PTHR40640">
    <property type="entry name" value="ANCHORED GLYCOPROTEIN, PUTATIVE (AFU_ORTHOLOGUE AFUA_8G04860)-RELATED"/>
    <property type="match status" value="1"/>
</dbReference>
<feature type="signal peptide" evidence="1">
    <location>
        <begin position="1"/>
        <end position="16"/>
    </location>
</feature>
<comment type="caution">
    <text evidence="2">The sequence shown here is derived from an EMBL/GenBank/DDBJ whole genome shotgun (WGS) entry which is preliminary data.</text>
</comment>
<organism evidence="2 3">
    <name type="scientific">Triangularia verruculosa</name>
    <dbReference type="NCBI Taxonomy" id="2587418"/>
    <lineage>
        <taxon>Eukaryota</taxon>
        <taxon>Fungi</taxon>
        <taxon>Dikarya</taxon>
        <taxon>Ascomycota</taxon>
        <taxon>Pezizomycotina</taxon>
        <taxon>Sordariomycetes</taxon>
        <taxon>Sordariomycetidae</taxon>
        <taxon>Sordariales</taxon>
        <taxon>Podosporaceae</taxon>
        <taxon>Triangularia</taxon>
    </lineage>
</organism>
<proteinExistence type="predicted"/>
<dbReference type="Proteomes" id="UP001303160">
    <property type="component" value="Unassembled WGS sequence"/>
</dbReference>
<dbReference type="EMBL" id="MU863891">
    <property type="protein sequence ID" value="KAK4203212.1"/>
    <property type="molecule type" value="Genomic_DNA"/>
</dbReference>
<name>A0AAN7AYJ0_9PEZI</name>
<gene>
    <name evidence="2" type="ORF">QBC40DRAFT_251438</name>
</gene>
<sequence>MRSTIPLVLFAGAVAAQEIQTVVDVFLGAKRDSHYEFQGSVIAADADATTYLVRCQFGLLNMPGFPTTSCNTADPPWTVTEGPSTMVGVLYTAIETVTAVLDETCSIKDRTAAILGELFYPYPITITAGAEKLHVPIKEAKREDSEGEKEL</sequence>